<organism evidence="2 3">
    <name type="scientific">Coccidioides posadasii RMSCC 3488</name>
    <dbReference type="NCBI Taxonomy" id="454284"/>
    <lineage>
        <taxon>Eukaryota</taxon>
        <taxon>Fungi</taxon>
        <taxon>Dikarya</taxon>
        <taxon>Ascomycota</taxon>
        <taxon>Pezizomycotina</taxon>
        <taxon>Eurotiomycetes</taxon>
        <taxon>Eurotiomycetidae</taxon>
        <taxon>Onygenales</taxon>
        <taxon>Onygenaceae</taxon>
        <taxon>Coccidioides</taxon>
    </lineage>
</organism>
<evidence type="ECO:0000313" key="2">
    <source>
        <dbReference type="EMBL" id="KMM72506.1"/>
    </source>
</evidence>
<evidence type="ECO:0000256" key="1">
    <source>
        <dbReference type="SAM" id="MobiDB-lite"/>
    </source>
</evidence>
<feature type="compositionally biased region" description="Basic and acidic residues" evidence="1">
    <location>
        <begin position="35"/>
        <end position="55"/>
    </location>
</feature>
<reference evidence="3" key="3">
    <citation type="journal article" date="2010" name="Genome Res.">
        <title>Population genomic sequencing of Coccidioides fungi reveals recent hybridization and transposon control.</title>
        <authorList>
            <person name="Neafsey D.E."/>
            <person name="Barker B.M."/>
            <person name="Sharpton T.J."/>
            <person name="Stajich J.E."/>
            <person name="Park D.J."/>
            <person name="Whiston E."/>
            <person name="Hung C.-Y."/>
            <person name="McMahan C."/>
            <person name="White J."/>
            <person name="Sykes S."/>
            <person name="Heiman D."/>
            <person name="Young S."/>
            <person name="Zeng Q."/>
            <person name="Abouelleil A."/>
            <person name="Aftuck L."/>
            <person name="Bessette D."/>
            <person name="Brown A."/>
            <person name="FitzGerald M."/>
            <person name="Lui A."/>
            <person name="Macdonald J.P."/>
            <person name="Priest M."/>
            <person name="Orbach M.J."/>
            <person name="Galgiani J.N."/>
            <person name="Kirkland T.N."/>
            <person name="Cole G.T."/>
            <person name="Birren B.W."/>
            <person name="Henn M.R."/>
            <person name="Taylor J.W."/>
            <person name="Rounsley S.D."/>
        </authorList>
    </citation>
    <scope>NUCLEOTIDE SEQUENCE [LARGE SCALE GENOMIC DNA]</scope>
    <source>
        <strain evidence="3">RMSCC 3488</strain>
    </source>
</reference>
<feature type="compositionally biased region" description="Basic and acidic residues" evidence="1">
    <location>
        <begin position="71"/>
        <end position="83"/>
    </location>
</feature>
<dbReference type="VEuPathDB" id="FungiDB:CPAG_08800"/>
<feature type="compositionally biased region" description="Basic and acidic residues" evidence="1">
    <location>
        <begin position="159"/>
        <end position="170"/>
    </location>
</feature>
<protein>
    <submittedName>
        <fullName evidence="2">Uncharacterized protein</fullName>
    </submittedName>
</protein>
<feature type="region of interest" description="Disordered" evidence="1">
    <location>
        <begin position="134"/>
        <end position="184"/>
    </location>
</feature>
<dbReference type="AlphaFoldDB" id="A0A0J6FH83"/>
<proteinExistence type="predicted"/>
<gene>
    <name evidence="2" type="ORF">CPAG_08800</name>
</gene>
<evidence type="ECO:0000313" key="3">
    <source>
        <dbReference type="Proteomes" id="UP000054567"/>
    </source>
</evidence>
<name>A0A0J6FH83_COCPO</name>
<feature type="region of interest" description="Disordered" evidence="1">
    <location>
        <begin position="1"/>
        <end position="113"/>
    </location>
</feature>
<reference evidence="3" key="2">
    <citation type="journal article" date="2009" name="Genome Res.">
        <title>Comparative genomic analyses of the human fungal pathogens Coccidioides and their relatives.</title>
        <authorList>
            <person name="Sharpton T.J."/>
            <person name="Stajich J.E."/>
            <person name="Rounsley S.D."/>
            <person name="Gardner M.J."/>
            <person name="Wortman J.R."/>
            <person name="Jordar V.S."/>
            <person name="Maiti R."/>
            <person name="Kodira C.D."/>
            <person name="Neafsey D.E."/>
            <person name="Zeng Q."/>
            <person name="Hung C.-Y."/>
            <person name="McMahan C."/>
            <person name="Muszewska A."/>
            <person name="Grynberg M."/>
            <person name="Mandel M.A."/>
            <person name="Kellner E.M."/>
            <person name="Barker B.M."/>
            <person name="Galgiani J.N."/>
            <person name="Orbach M.J."/>
            <person name="Kirkland T.N."/>
            <person name="Cole G.T."/>
            <person name="Henn M.R."/>
            <person name="Birren B.W."/>
            <person name="Taylor J.W."/>
        </authorList>
    </citation>
    <scope>NUCLEOTIDE SEQUENCE [LARGE SCALE GENOMIC DNA]</scope>
    <source>
        <strain evidence="3">RMSCC 3488</strain>
    </source>
</reference>
<dbReference type="EMBL" id="DS268114">
    <property type="protein sequence ID" value="KMM72506.1"/>
    <property type="molecule type" value="Genomic_DNA"/>
</dbReference>
<reference evidence="2 3" key="1">
    <citation type="submission" date="2007-06" db="EMBL/GenBank/DDBJ databases">
        <title>The Genome Sequence of Coccidioides posadasii RMSCC_3488.</title>
        <authorList>
            <consortium name="Coccidioides Genome Resources Consortium"/>
            <consortium name="The Broad Institute Genome Sequencing Platform"/>
            <person name="Henn M.R."/>
            <person name="Sykes S."/>
            <person name="Young S."/>
            <person name="Jaffe D."/>
            <person name="Berlin A."/>
            <person name="Alvarez P."/>
            <person name="Butler J."/>
            <person name="Gnerre S."/>
            <person name="Grabherr M."/>
            <person name="Mauceli E."/>
            <person name="Brockman W."/>
            <person name="Kodira C."/>
            <person name="Alvarado L."/>
            <person name="Zeng Q."/>
            <person name="Crawford M."/>
            <person name="Antoine C."/>
            <person name="Devon K."/>
            <person name="Galgiani J."/>
            <person name="Orsborn K."/>
            <person name="Lewis M.L."/>
            <person name="Nusbaum C."/>
            <person name="Galagan J."/>
            <person name="Birren B."/>
        </authorList>
    </citation>
    <scope>NUCLEOTIDE SEQUENCE [LARGE SCALE GENOMIC DNA]</scope>
    <source>
        <strain evidence="2 3">RMSCC 3488</strain>
    </source>
</reference>
<dbReference type="Proteomes" id="UP000054567">
    <property type="component" value="Unassembled WGS sequence"/>
</dbReference>
<accession>A0A0J6FH83</accession>
<sequence length="184" mass="20667">MAEEARAGRSALAEEQPCRGGGGGRQRQQQQYQYQHEHEHEHEHRQSKLPARELVDQCEVQRQVVPPPPTEKMESREAADKTTQRHASLGTDKSVRLSNAAAPLRNGRPQAQYDTGISARGYASLSLSLSVRQGGFQFGQRRPEPPAPPVRPPRLSRLSNRERVTRRAHPDNPLIRHAALRESV</sequence>